<accession>A0A9P5PM28</accession>
<name>A0A9P5PM28_9AGAR</name>
<feature type="compositionally biased region" description="Low complexity" evidence="2">
    <location>
        <begin position="166"/>
        <end position="190"/>
    </location>
</feature>
<organism evidence="4 5">
    <name type="scientific">Rhodocollybia butyracea</name>
    <dbReference type="NCBI Taxonomy" id="206335"/>
    <lineage>
        <taxon>Eukaryota</taxon>
        <taxon>Fungi</taxon>
        <taxon>Dikarya</taxon>
        <taxon>Basidiomycota</taxon>
        <taxon>Agaricomycotina</taxon>
        <taxon>Agaricomycetes</taxon>
        <taxon>Agaricomycetidae</taxon>
        <taxon>Agaricales</taxon>
        <taxon>Marasmiineae</taxon>
        <taxon>Omphalotaceae</taxon>
        <taxon>Rhodocollybia</taxon>
    </lineage>
</organism>
<dbReference type="Proteomes" id="UP000772434">
    <property type="component" value="Unassembled WGS sequence"/>
</dbReference>
<dbReference type="Gene3D" id="3.30.530.20">
    <property type="match status" value="1"/>
</dbReference>
<dbReference type="Pfam" id="PF09229">
    <property type="entry name" value="Aha1_N"/>
    <property type="match status" value="1"/>
</dbReference>
<dbReference type="GO" id="GO:0001671">
    <property type="term" value="F:ATPase activator activity"/>
    <property type="evidence" value="ECO:0007669"/>
    <property type="project" value="InterPro"/>
</dbReference>
<dbReference type="AlphaFoldDB" id="A0A9P5PM28"/>
<dbReference type="SUPFAM" id="SSF55961">
    <property type="entry name" value="Bet v1-like"/>
    <property type="match status" value="1"/>
</dbReference>
<dbReference type="InterPro" id="IPR036338">
    <property type="entry name" value="Aha1"/>
</dbReference>
<keyword evidence="5" id="KW-1185">Reference proteome</keyword>
<dbReference type="InterPro" id="IPR013538">
    <property type="entry name" value="ASHA1/2-like_C"/>
</dbReference>
<dbReference type="InterPro" id="IPR023393">
    <property type="entry name" value="START-like_dom_sf"/>
</dbReference>
<dbReference type="InterPro" id="IPR015310">
    <property type="entry name" value="AHSA1-like_N"/>
</dbReference>
<evidence type="ECO:0000256" key="2">
    <source>
        <dbReference type="SAM" id="MobiDB-lite"/>
    </source>
</evidence>
<dbReference type="SMART" id="SM01000">
    <property type="entry name" value="Aha1_N"/>
    <property type="match status" value="1"/>
</dbReference>
<reference evidence="4" key="1">
    <citation type="submission" date="2020-11" db="EMBL/GenBank/DDBJ databases">
        <authorList>
            <consortium name="DOE Joint Genome Institute"/>
            <person name="Ahrendt S."/>
            <person name="Riley R."/>
            <person name="Andreopoulos W."/>
            <person name="Labutti K."/>
            <person name="Pangilinan J."/>
            <person name="Ruiz-Duenas F.J."/>
            <person name="Barrasa J.M."/>
            <person name="Sanchez-Garcia M."/>
            <person name="Camarero S."/>
            <person name="Miyauchi S."/>
            <person name="Serrano A."/>
            <person name="Linde D."/>
            <person name="Babiker R."/>
            <person name="Drula E."/>
            <person name="Ayuso-Fernandez I."/>
            <person name="Pacheco R."/>
            <person name="Padilla G."/>
            <person name="Ferreira P."/>
            <person name="Barriuso J."/>
            <person name="Kellner H."/>
            <person name="Castanera R."/>
            <person name="Alfaro M."/>
            <person name="Ramirez L."/>
            <person name="Pisabarro A.G."/>
            <person name="Kuo A."/>
            <person name="Tritt A."/>
            <person name="Lipzen A."/>
            <person name="He G."/>
            <person name="Yan M."/>
            <person name="Ng V."/>
            <person name="Cullen D."/>
            <person name="Martin F."/>
            <person name="Rosso M.-N."/>
            <person name="Henrissat B."/>
            <person name="Hibbett D."/>
            <person name="Martinez A.T."/>
            <person name="Grigoriev I.V."/>
        </authorList>
    </citation>
    <scope>NUCLEOTIDE SEQUENCE</scope>
    <source>
        <strain evidence="4">AH 40177</strain>
    </source>
</reference>
<dbReference type="GO" id="GO:0005829">
    <property type="term" value="C:cytosol"/>
    <property type="evidence" value="ECO:0007669"/>
    <property type="project" value="TreeGrafter"/>
</dbReference>
<comment type="similarity">
    <text evidence="1">Belongs to the AHA1 family.</text>
</comment>
<dbReference type="Gene3D" id="3.15.10.20">
    <property type="entry name" value="Activator of Hsp90 ATPase Aha1, N-terminal domain"/>
    <property type="match status" value="1"/>
</dbReference>
<dbReference type="PANTHER" id="PTHR13009">
    <property type="entry name" value="HEAT SHOCK PROTEIN 90 HSP90 CO-CHAPERONE AHA-1"/>
    <property type="match status" value="1"/>
</dbReference>
<dbReference type="GO" id="GO:0051087">
    <property type="term" value="F:protein-folding chaperone binding"/>
    <property type="evidence" value="ECO:0007669"/>
    <property type="project" value="InterPro"/>
</dbReference>
<dbReference type="OrthoDB" id="567237at2759"/>
<evidence type="ECO:0000313" key="5">
    <source>
        <dbReference type="Proteomes" id="UP000772434"/>
    </source>
</evidence>
<dbReference type="GO" id="GO:0006457">
    <property type="term" value="P:protein folding"/>
    <property type="evidence" value="ECO:0007669"/>
    <property type="project" value="TreeGrafter"/>
</dbReference>
<dbReference type="SUPFAM" id="SSF103111">
    <property type="entry name" value="Activator of Hsp90 ATPase, Aha1"/>
    <property type="match status" value="1"/>
</dbReference>
<feature type="region of interest" description="Disordered" evidence="2">
    <location>
        <begin position="156"/>
        <end position="195"/>
    </location>
</feature>
<comment type="caution">
    <text evidence="4">The sequence shown here is derived from an EMBL/GenBank/DDBJ whole genome shotgun (WGS) entry which is preliminary data.</text>
</comment>
<evidence type="ECO:0000313" key="4">
    <source>
        <dbReference type="EMBL" id="KAF9065786.1"/>
    </source>
</evidence>
<feature type="domain" description="Activator of Hsp90 ATPase AHSA1-like N-terminal" evidence="3">
    <location>
        <begin position="14"/>
        <end position="153"/>
    </location>
</feature>
<evidence type="ECO:0000259" key="3">
    <source>
        <dbReference type="SMART" id="SM01000"/>
    </source>
</evidence>
<dbReference type="PANTHER" id="PTHR13009:SF22">
    <property type="entry name" value="LD43819P"/>
    <property type="match status" value="1"/>
</dbReference>
<gene>
    <name evidence="4" type="ORF">BDP27DRAFT_1228553</name>
</gene>
<dbReference type="Pfam" id="PF08327">
    <property type="entry name" value="AHSA1"/>
    <property type="match status" value="1"/>
</dbReference>
<evidence type="ECO:0000256" key="1">
    <source>
        <dbReference type="ARBA" id="ARBA00006817"/>
    </source>
</evidence>
<proteinExistence type="inferred from homology"/>
<protein>
    <submittedName>
        <fullName evidence="4">Activator of Hsp90 ATPase</fullName>
    </submittedName>
</protein>
<sequence>MALPPSTANWHWKAKNLNSWGQGWFDRELTKVTVKGDKAGEELTITKIHEFEGDVELGQRKSKLITIYDCRIVLEWSGKASDESEVTGRLEIPEVSHENTLDKSSDYQYFWSITSDSSAAAEALVAMAKTRTPAILEEIFSRFPAAMIETHGKDLTVSADPSRAGTPAPAAPSASSTTASSSAAAATPKPAVKKEAKKVTVNSATVSVEASFMAAADDLFSMLTDEKKIPSWTRAPAKSAAKVDTEYSLFGGGVTGKYVSLEPPSKIVQTWALQSPTWPTGHIGTLTTTLNQSSDSTKITLSLAGVPLGMEDEIRNNLEGY</sequence>
<dbReference type="CDD" id="cd08892">
    <property type="entry name" value="SRPBCC_Aha1"/>
    <property type="match status" value="1"/>
</dbReference>
<dbReference type="EMBL" id="JADNRY010000098">
    <property type="protein sequence ID" value="KAF9065786.1"/>
    <property type="molecule type" value="Genomic_DNA"/>
</dbReference>